<dbReference type="RefSeq" id="WP_093886536.1">
    <property type="nucleotide sequence ID" value="NZ_FOQY01000005.1"/>
</dbReference>
<dbReference type="EMBL" id="FOQY01000005">
    <property type="protein sequence ID" value="SFI81088.1"/>
    <property type="molecule type" value="Genomic_DNA"/>
</dbReference>
<organism evidence="1 2">
    <name type="scientific">Streptosporangium canum</name>
    <dbReference type="NCBI Taxonomy" id="324952"/>
    <lineage>
        <taxon>Bacteria</taxon>
        <taxon>Bacillati</taxon>
        <taxon>Actinomycetota</taxon>
        <taxon>Actinomycetes</taxon>
        <taxon>Streptosporangiales</taxon>
        <taxon>Streptosporangiaceae</taxon>
        <taxon>Streptosporangium</taxon>
    </lineage>
</organism>
<reference evidence="2" key="1">
    <citation type="submission" date="2016-10" db="EMBL/GenBank/DDBJ databases">
        <authorList>
            <person name="Varghese N."/>
            <person name="Submissions S."/>
        </authorList>
    </citation>
    <scope>NUCLEOTIDE SEQUENCE [LARGE SCALE GENOMIC DNA]</scope>
    <source>
        <strain evidence="2">CGMCC 4.2126</strain>
    </source>
</reference>
<dbReference type="Proteomes" id="UP000199111">
    <property type="component" value="Unassembled WGS sequence"/>
</dbReference>
<sequence length="129" mass="14680">MKVWRVAHKTLTYNGFPSGPYVSKGIPVEVQEGLARMNQAHTFDCEHPSPDSDGGLDGIRNHERCGFDSREALDEWFYGFTKDLHDYGFCVYTYDLPDRTVRVGRFGQVVFSVQYALETGVEELEFTCA</sequence>
<keyword evidence="2" id="KW-1185">Reference proteome</keyword>
<evidence type="ECO:0000313" key="2">
    <source>
        <dbReference type="Proteomes" id="UP000199111"/>
    </source>
</evidence>
<dbReference type="GeneID" id="96297585"/>
<dbReference type="AlphaFoldDB" id="A0A1I3L8Q1"/>
<proteinExistence type="predicted"/>
<evidence type="ECO:0000313" key="1">
    <source>
        <dbReference type="EMBL" id="SFI81088.1"/>
    </source>
</evidence>
<accession>A0A1I3L8Q1</accession>
<name>A0A1I3L8Q1_9ACTN</name>
<protein>
    <submittedName>
        <fullName evidence="1">Uncharacterized protein</fullName>
    </submittedName>
</protein>
<gene>
    <name evidence="1" type="ORF">SAMN05216275_10551</name>
</gene>